<keyword evidence="1" id="KW-1133">Transmembrane helix</keyword>
<keyword evidence="3" id="KW-1185">Reference proteome</keyword>
<gene>
    <name evidence="2" type="ORF">J3R73_000849</name>
</gene>
<feature type="transmembrane region" description="Helical" evidence="1">
    <location>
        <begin position="79"/>
        <end position="98"/>
    </location>
</feature>
<dbReference type="InterPro" id="IPR005325">
    <property type="entry name" value="DUF308_memb"/>
</dbReference>
<dbReference type="Pfam" id="PF03729">
    <property type="entry name" value="DUF308"/>
    <property type="match status" value="1"/>
</dbReference>
<sequence length="194" mass="19731">MASQPAAGDRRSSGEQRSAADLRSVFLAEGVVLVVLGCAAVLAPMLGGLVTVAFLGWLFLIAGIAGGIAAFPARGAIKLAWSLTSAALALLVGLALLVDPFQGTVSLTILLAAFFVVDAILLIGLAAVCRRDLPGRWEWMTMNGVADLIFAGIVLAGLPGSPLWALGLLVGIDMVFGGIALIALAADPRRQGAG</sequence>
<feature type="transmembrane region" description="Helical" evidence="1">
    <location>
        <begin position="140"/>
        <end position="158"/>
    </location>
</feature>
<keyword evidence="1" id="KW-0472">Membrane</keyword>
<proteinExistence type="predicted"/>
<dbReference type="EMBL" id="JAUSVK010000001">
    <property type="protein sequence ID" value="MDQ0391057.1"/>
    <property type="molecule type" value="Genomic_DNA"/>
</dbReference>
<dbReference type="Proteomes" id="UP001237448">
    <property type="component" value="Unassembled WGS sequence"/>
</dbReference>
<feature type="transmembrane region" description="Helical" evidence="1">
    <location>
        <begin position="104"/>
        <end position="128"/>
    </location>
</feature>
<feature type="transmembrane region" description="Helical" evidence="1">
    <location>
        <begin position="49"/>
        <end position="72"/>
    </location>
</feature>
<feature type="transmembrane region" description="Helical" evidence="1">
    <location>
        <begin position="164"/>
        <end position="186"/>
    </location>
</feature>
<feature type="transmembrane region" description="Helical" evidence="1">
    <location>
        <begin position="20"/>
        <end position="43"/>
    </location>
</feature>
<evidence type="ECO:0000313" key="3">
    <source>
        <dbReference type="Proteomes" id="UP001237448"/>
    </source>
</evidence>
<evidence type="ECO:0000313" key="2">
    <source>
        <dbReference type="EMBL" id="MDQ0391057.1"/>
    </source>
</evidence>
<reference evidence="2 3" key="1">
    <citation type="submission" date="2023-07" db="EMBL/GenBank/DDBJ databases">
        <title>Genomic Encyclopedia of Type Strains, Phase IV (KMG-IV): sequencing the most valuable type-strain genomes for metagenomic binning, comparative biology and taxonomic classification.</title>
        <authorList>
            <person name="Goeker M."/>
        </authorList>
    </citation>
    <scope>NUCLEOTIDE SEQUENCE [LARGE SCALE GENOMIC DNA]</scope>
    <source>
        <strain evidence="2 3">DSM 5896</strain>
    </source>
</reference>
<dbReference type="InterPro" id="IPR052712">
    <property type="entry name" value="Acid_resist_chaperone_HdeD"/>
</dbReference>
<protein>
    <submittedName>
        <fullName evidence="2">Uncharacterized membrane protein HdeD (DUF308 family)</fullName>
    </submittedName>
</protein>
<name>A0ABU0F8X9_9HYPH</name>
<dbReference type="PANTHER" id="PTHR34989:SF1">
    <property type="entry name" value="PROTEIN HDED"/>
    <property type="match status" value="1"/>
</dbReference>
<keyword evidence="1" id="KW-0812">Transmembrane</keyword>
<accession>A0ABU0F8X9</accession>
<evidence type="ECO:0000256" key="1">
    <source>
        <dbReference type="SAM" id="Phobius"/>
    </source>
</evidence>
<comment type="caution">
    <text evidence="2">The sequence shown here is derived from an EMBL/GenBank/DDBJ whole genome shotgun (WGS) entry which is preliminary data.</text>
</comment>
<dbReference type="PANTHER" id="PTHR34989">
    <property type="entry name" value="PROTEIN HDED"/>
    <property type="match status" value="1"/>
</dbReference>
<dbReference type="RefSeq" id="WP_307422785.1">
    <property type="nucleotide sequence ID" value="NZ_JAUSVK010000001.1"/>
</dbReference>
<organism evidence="2 3">
    <name type="scientific">Labrys monachus</name>
    <dbReference type="NCBI Taxonomy" id="217067"/>
    <lineage>
        <taxon>Bacteria</taxon>
        <taxon>Pseudomonadati</taxon>
        <taxon>Pseudomonadota</taxon>
        <taxon>Alphaproteobacteria</taxon>
        <taxon>Hyphomicrobiales</taxon>
        <taxon>Xanthobacteraceae</taxon>
        <taxon>Labrys</taxon>
    </lineage>
</organism>